<dbReference type="FunFam" id="1.10.287.110:FF:000048">
    <property type="entry name" value="DnaJ family protein"/>
    <property type="match status" value="1"/>
</dbReference>
<dbReference type="InterPro" id="IPR008971">
    <property type="entry name" value="HSP40/DnaJ_pept-bd"/>
</dbReference>
<dbReference type="InterPro" id="IPR002939">
    <property type="entry name" value="DnaJ_C"/>
</dbReference>
<evidence type="ECO:0000256" key="2">
    <source>
        <dbReference type="ARBA" id="ARBA00022737"/>
    </source>
</evidence>
<dbReference type="Pfam" id="PF00684">
    <property type="entry name" value="DnaJ_CXXCXGXG"/>
    <property type="match status" value="1"/>
</dbReference>
<dbReference type="PROSITE" id="PS51188">
    <property type="entry name" value="ZF_CR"/>
    <property type="match status" value="1"/>
</dbReference>
<dbReference type="GO" id="GO:0051082">
    <property type="term" value="F:unfolded protein binding"/>
    <property type="evidence" value="ECO:0007669"/>
    <property type="project" value="InterPro"/>
</dbReference>
<dbReference type="GO" id="GO:0030544">
    <property type="term" value="F:Hsp70 protein binding"/>
    <property type="evidence" value="ECO:0007669"/>
    <property type="project" value="InterPro"/>
</dbReference>
<dbReference type="InterPro" id="IPR044713">
    <property type="entry name" value="DNJA1/2-like"/>
</dbReference>
<dbReference type="InterPro" id="IPR018253">
    <property type="entry name" value="DnaJ_domain_CS"/>
</dbReference>
<dbReference type="Pfam" id="PF00226">
    <property type="entry name" value="DnaJ"/>
    <property type="match status" value="1"/>
</dbReference>
<dbReference type="PRINTS" id="PR00625">
    <property type="entry name" value="JDOMAIN"/>
</dbReference>
<name>A0A4P6XHI5_9ASCO</name>
<gene>
    <name evidence="10" type="primary">MPUL0A13730</name>
    <name evidence="10" type="ORF">METSCH_A13730</name>
</gene>
<dbReference type="Gene3D" id="2.10.230.10">
    <property type="entry name" value="Heat shock protein DnaJ, cysteine-rich domain"/>
    <property type="match status" value="1"/>
</dbReference>
<evidence type="ECO:0000259" key="8">
    <source>
        <dbReference type="PROSITE" id="PS50076"/>
    </source>
</evidence>
<keyword evidence="5" id="KW-0143">Chaperone</keyword>
<feature type="region of interest" description="Disordered" evidence="7">
    <location>
        <begin position="370"/>
        <end position="407"/>
    </location>
</feature>
<evidence type="ECO:0000313" key="10">
    <source>
        <dbReference type="EMBL" id="QBM86727.1"/>
    </source>
</evidence>
<proteinExistence type="inferred from homology"/>
<dbReference type="SUPFAM" id="SSF49493">
    <property type="entry name" value="HSP40/DnaJ peptide-binding domain"/>
    <property type="match status" value="2"/>
</dbReference>
<dbReference type="HAMAP" id="MF_01152">
    <property type="entry name" value="DnaJ"/>
    <property type="match status" value="1"/>
</dbReference>
<dbReference type="CDD" id="cd06257">
    <property type="entry name" value="DnaJ"/>
    <property type="match status" value="1"/>
</dbReference>
<evidence type="ECO:0000256" key="5">
    <source>
        <dbReference type="ARBA" id="ARBA00023186"/>
    </source>
</evidence>
<evidence type="ECO:0000313" key="11">
    <source>
        <dbReference type="Proteomes" id="UP000292447"/>
    </source>
</evidence>
<dbReference type="InterPro" id="IPR001623">
    <property type="entry name" value="DnaJ_domain"/>
</dbReference>
<evidence type="ECO:0000259" key="9">
    <source>
        <dbReference type="PROSITE" id="PS51188"/>
    </source>
</evidence>
<evidence type="ECO:0000256" key="3">
    <source>
        <dbReference type="ARBA" id="ARBA00022771"/>
    </source>
</evidence>
<dbReference type="Gene3D" id="2.60.260.20">
    <property type="entry name" value="Urease metallochaperone UreE, N-terminal domain"/>
    <property type="match status" value="2"/>
</dbReference>
<protein>
    <submittedName>
        <fullName evidence="10">DnaJ family protein A member 2</fullName>
    </submittedName>
</protein>
<dbReference type="InterPro" id="IPR001305">
    <property type="entry name" value="HSP_DnaJ_Cys-rich_dom"/>
</dbReference>
<keyword evidence="1 6" id="KW-0479">Metal-binding</keyword>
<keyword evidence="4 6" id="KW-0862">Zinc</keyword>
<evidence type="ECO:0000256" key="1">
    <source>
        <dbReference type="ARBA" id="ARBA00022723"/>
    </source>
</evidence>
<organism evidence="10 11">
    <name type="scientific">Metschnikowia aff. pulcherrima</name>
    <dbReference type="NCBI Taxonomy" id="2163413"/>
    <lineage>
        <taxon>Eukaryota</taxon>
        <taxon>Fungi</taxon>
        <taxon>Dikarya</taxon>
        <taxon>Ascomycota</taxon>
        <taxon>Saccharomycotina</taxon>
        <taxon>Pichiomycetes</taxon>
        <taxon>Metschnikowiaceae</taxon>
        <taxon>Metschnikowia</taxon>
    </lineage>
</organism>
<dbReference type="Proteomes" id="UP000292447">
    <property type="component" value="Chromosome I"/>
</dbReference>
<dbReference type="SMART" id="SM00271">
    <property type="entry name" value="DnaJ"/>
    <property type="match status" value="1"/>
</dbReference>
<dbReference type="FunFam" id="2.10.230.10:FF:000001">
    <property type="entry name" value="DnaJ subfamily A member 2"/>
    <property type="match status" value="1"/>
</dbReference>
<dbReference type="InterPro" id="IPR012724">
    <property type="entry name" value="DnaJ"/>
</dbReference>
<dbReference type="STRING" id="2163413.A0A4P6XHI5"/>
<keyword evidence="3 6" id="KW-0863">Zinc-finger</keyword>
<dbReference type="FunFam" id="2.60.260.20:FF:000036">
    <property type="entry name" value="Type I HSP40 co-chaperone"/>
    <property type="match status" value="1"/>
</dbReference>
<feature type="domain" description="CR-type" evidence="9">
    <location>
        <begin position="130"/>
        <end position="213"/>
    </location>
</feature>
<dbReference type="PROSITE" id="PS50076">
    <property type="entry name" value="DNAJ_2"/>
    <property type="match status" value="1"/>
</dbReference>
<reference evidence="11" key="1">
    <citation type="submission" date="2019-03" db="EMBL/GenBank/DDBJ databases">
        <title>Snf2 controls pulcherriminic acid biosynthesis and connects pigmentation and antifungal activity of the yeast Metschnikowia pulcherrima.</title>
        <authorList>
            <person name="Gore-Lloyd D."/>
            <person name="Sumann I."/>
            <person name="Brachmann A.O."/>
            <person name="Schneeberger K."/>
            <person name="Ortiz-Merino R.A."/>
            <person name="Moreno-Beltran M."/>
            <person name="Schlaefli M."/>
            <person name="Kirner P."/>
            <person name="Santos Kron A."/>
            <person name="Wolfe K.H."/>
            <person name="Piel J."/>
            <person name="Ahrens C.H."/>
            <person name="Henk D."/>
            <person name="Freimoser F.M."/>
        </authorList>
    </citation>
    <scope>NUCLEOTIDE SEQUENCE [LARGE SCALE GENOMIC DNA]</scope>
    <source>
        <strain evidence="11">APC 1.2</strain>
    </source>
</reference>
<dbReference type="GO" id="GO:0006457">
    <property type="term" value="P:protein folding"/>
    <property type="evidence" value="ECO:0007669"/>
    <property type="project" value="InterPro"/>
</dbReference>
<sequence length="407" mass="44413">MVKDTKFYDLLGVSPQASENELKKAYRKAALKYHPDKNPSPEAAEKFKELSQAYEVLSDDQKREVYDSYGVEGLSGGGPGGMGGMGADDIFSQFFGGGFGGMGGGASRGPTRGKDIKHTISCTLEELYKGRTAKLALNKTVLCKLCDGRGGKEGKIKQCSSCHGSGMKFVTRQMGPMIQRFQTTCDVCQGSGDICDAKDRCTACKGKKTLAERKILQVHIDPGMKDGQRIVFSGEGDQEPGVTPGDVVFVVDEKPHEKFTRKGNDLYYESEIDLLTALAGGEVSFKHISGDYIKFNVLPGEVISPGSLRVIEKQGMPVYRNSDRGNLFIKFSVRFPESQFASEEKLKQLESILPPRTKYTIPKGAEIDECELTEVDPRLHQSGGRRDAYDSDEEEGAHGPGVQCASQ</sequence>
<keyword evidence="2" id="KW-0677">Repeat</keyword>
<dbReference type="GO" id="GO:0008270">
    <property type="term" value="F:zinc ion binding"/>
    <property type="evidence" value="ECO:0007669"/>
    <property type="project" value="UniProtKB-KW"/>
</dbReference>
<dbReference type="InterPro" id="IPR036869">
    <property type="entry name" value="J_dom_sf"/>
</dbReference>
<dbReference type="PANTHER" id="PTHR43888">
    <property type="entry name" value="DNAJ-LIKE-2, ISOFORM A-RELATED"/>
    <property type="match status" value="1"/>
</dbReference>
<feature type="zinc finger region" description="CR-type" evidence="6">
    <location>
        <begin position="130"/>
        <end position="213"/>
    </location>
</feature>
<keyword evidence="11" id="KW-1185">Reference proteome</keyword>
<feature type="compositionally biased region" description="Basic and acidic residues" evidence="7">
    <location>
        <begin position="375"/>
        <end position="389"/>
    </location>
</feature>
<dbReference type="GO" id="GO:0005524">
    <property type="term" value="F:ATP binding"/>
    <property type="evidence" value="ECO:0007669"/>
    <property type="project" value="InterPro"/>
</dbReference>
<evidence type="ECO:0000256" key="4">
    <source>
        <dbReference type="ARBA" id="ARBA00022833"/>
    </source>
</evidence>
<dbReference type="EMBL" id="CP034456">
    <property type="protein sequence ID" value="QBM86727.1"/>
    <property type="molecule type" value="Genomic_DNA"/>
</dbReference>
<dbReference type="CDD" id="cd10719">
    <property type="entry name" value="DnaJ_zf"/>
    <property type="match status" value="1"/>
</dbReference>
<accession>A0A4P6XHI5</accession>
<evidence type="ECO:0000256" key="6">
    <source>
        <dbReference type="PROSITE-ProRule" id="PRU00546"/>
    </source>
</evidence>
<dbReference type="Pfam" id="PF01556">
    <property type="entry name" value="DnaJ_C"/>
    <property type="match status" value="1"/>
</dbReference>
<dbReference type="AlphaFoldDB" id="A0A4P6XHI5"/>
<dbReference type="Gene3D" id="1.10.287.110">
    <property type="entry name" value="DnaJ domain"/>
    <property type="match status" value="1"/>
</dbReference>
<feature type="domain" description="J" evidence="8">
    <location>
        <begin position="6"/>
        <end position="70"/>
    </location>
</feature>
<dbReference type="SUPFAM" id="SSF57938">
    <property type="entry name" value="DnaJ/Hsp40 cysteine-rich domain"/>
    <property type="match status" value="1"/>
</dbReference>
<dbReference type="CDD" id="cd10747">
    <property type="entry name" value="DnaJ_C"/>
    <property type="match status" value="1"/>
</dbReference>
<dbReference type="PROSITE" id="PS00636">
    <property type="entry name" value="DNAJ_1"/>
    <property type="match status" value="1"/>
</dbReference>
<dbReference type="GO" id="GO:0009408">
    <property type="term" value="P:response to heat"/>
    <property type="evidence" value="ECO:0007669"/>
    <property type="project" value="InterPro"/>
</dbReference>
<evidence type="ECO:0000256" key="7">
    <source>
        <dbReference type="SAM" id="MobiDB-lite"/>
    </source>
</evidence>
<dbReference type="InterPro" id="IPR036410">
    <property type="entry name" value="HSP_DnaJ_Cys-rich_dom_sf"/>
</dbReference>
<dbReference type="SUPFAM" id="SSF46565">
    <property type="entry name" value="Chaperone J-domain"/>
    <property type="match status" value="1"/>
</dbReference>